<dbReference type="GO" id="GO:0043548">
    <property type="term" value="F:phosphatidylinositol 3-kinase binding"/>
    <property type="evidence" value="ECO:0007669"/>
    <property type="project" value="TreeGrafter"/>
</dbReference>
<dbReference type="SMART" id="SM01244">
    <property type="entry name" value="IRS"/>
    <property type="match status" value="1"/>
</dbReference>
<dbReference type="VEuPathDB" id="VectorBase:RSAN_041729"/>
<dbReference type="InterPro" id="IPR001849">
    <property type="entry name" value="PH_domain"/>
</dbReference>
<dbReference type="SUPFAM" id="SSF50729">
    <property type="entry name" value="PH domain-like"/>
    <property type="match status" value="2"/>
</dbReference>
<evidence type="ECO:0000256" key="8">
    <source>
        <dbReference type="ARBA" id="ARBA00022782"/>
    </source>
</evidence>
<dbReference type="CDD" id="cd01257">
    <property type="entry name" value="PH_IRS"/>
    <property type="match status" value="1"/>
</dbReference>
<feature type="compositionally biased region" description="Polar residues" evidence="13">
    <location>
        <begin position="968"/>
        <end position="985"/>
    </location>
</feature>
<evidence type="ECO:0000256" key="9">
    <source>
        <dbReference type="ARBA" id="ARBA00022833"/>
    </source>
</evidence>
<evidence type="ECO:0000259" key="14">
    <source>
        <dbReference type="PROSITE" id="PS50003"/>
    </source>
</evidence>
<name>A0A9D4STL3_RHISA</name>
<keyword evidence="8" id="KW-0221">Differentiation</keyword>
<keyword evidence="10" id="KW-0896">Oogenesis</keyword>
<evidence type="ECO:0000256" key="4">
    <source>
        <dbReference type="ARBA" id="ARBA00022604"/>
    </source>
</evidence>
<feature type="compositionally biased region" description="Basic and acidic residues" evidence="13">
    <location>
        <begin position="954"/>
        <end position="965"/>
    </location>
</feature>
<reference evidence="16" key="1">
    <citation type="journal article" date="2020" name="Cell">
        <title>Large-Scale Comparative Analyses of Tick Genomes Elucidate Their Genetic Diversity and Vector Capacities.</title>
        <authorList>
            <consortium name="Tick Genome and Microbiome Consortium (TIGMIC)"/>
            <person name="Jia N."/>
            <person name="Wang J."/>
            <person name="Shi W."/>
            <person name="Du L."/>
            <person name="Sun Y."/>
            <person name="Zhan W."/>
            <person name="Jiang J.F."/>
            <person name="Wang Q."/>
            <person name="Zhang B."/>
            <person name="Ji P."/>
            <person name="Bell-Sakyi L."/>
            <person name="Cui X.M."/>
            <person name="Yuan T.T."/>
            <person name="Jiang B.G."/>
            <person name="Yang W.F."/>
            <person name="Lam T.T."/>
            <person name="Chang Q.C."/>
            <person name="Ding S.J."/>
            <person name="Wang X.J."/>
            <person name="Zhu J.G."/>
            <person name="Ruan X.D."/>
            <person name="Zhao L."/>
            <person name="Wei J.T."/>
            <person name="Ye R.Z."/>
            <person name="Que T.C."/>
            <person name="Du C.H."/>
            <person name="Zhou Y.H."/>
            <person name="Cheng J.X."/>
            <person name="Dai P.F."/>
            <person name="Guo W.B."/>
            <person name="Han X.H."/>
            <person name="Huang E.J."/>
            <person name="Li L.F."/>
            <person name="Wei W."/>
            <person name="Gao Y.C."/>
            <person name="Liu J.Z."/>
            <person name="Shao H.Z."/>
            <person name="Wang X."/>
            <person name="Wang C.C."/>
            <person name="Yang T.C."/>
            <person name="Huo Q.B."/>
            <person name="Li W."/>
            <person name="Chen H.Y."/>
            <person name="Chen S.E."/>
            <person name="Zhou L.G."/>
            <person name="Ni X.B."/>
            <person name="Tian J.H."/>
            <person name="Sheng Y."/>
            <person name="Liu T."/>
            <person name="Pan Y.S."/>
            <person name="Xia L.Y."/>
            <person name="Li J."/>
            <person name="Zhao F."/>
            <person name="Cao W.C."/>
        </authorList>
    </citation>
    <scope>NUCLEOTIDE SEQUENCE</scope>
    <source>
        <strain evidence="16">Rsan-2018</strain>
    </source>
</reference>
<feature type="compositionally biased region" description="Low complexity" evidence="13">
    <location>
        <begin position="570"/>
        <end position="579"/>
    </location>
</feature>
<feature type="domain" description="IRS-type PTB" evidence="15">
    <location>
        <begin position="340"/>
        <end position="447"/>
    </location>
</feature>
<evidence type="ECO:0000256" key="2">
    <source>
        <dbReference type="ARBA" id="ARBA00015710"/>
    </source>
</evidence>
<evidence type="ECO:0000256" key="11">
    <source>
        <dbReference type="ARBA" id="ARBA00033282"/>
    </source>
</evidence>
<dbReference type="Proteomes" id="UP000821837">
    <property type="component" value="Chromosome 6"/>
</dbReference>
<dbReference type="CDD" id="cd01204">
    <property type="entry name" value="PTB_IRS"/>
    <property type="match status" value="1"/>
</dbReference>
<keyword evidence="6" id="KW-0677">Repeat</keyword>
<feature type="region of interest" description="Disordered" evidence="13">
    <location>
        <begin position="861"/>
        <end position="1006"/>
    </location>
</feature>
<dbReference type="PROSITE" id="PS51064">
    <property type="entry name" value="IRS_PTB"/>
    <property type="match status" value="1"/>
</dbReference>
<evidence type="ECO:0000313" key="16">
    <source>
        <dbReference type="EMBL" id="KAH7948075.1"/>
    </source>
</evidence>
<dbReference type="EMBL" id="JABSTV010001252">
    <property type="protein sequence ID" value="KAH7948075.1"/>
    <property type="molecule type" value="Genomic_DNA"/>
</dbReference>
<dbReference type="PROSITE" id="PS50003">
    <property type="entry name" value="PH_DOMAIN"/>
    <property type="match status" value="1"/>
</dbReference>
<feature type="compositionally biased region" description="Low complexity" evidence="13">
    <location>
        <begin position="1095"/>
        <end position="1106"/>
    </location>
</feature>
<dbReference type="SMART" id="SM00233">
    <property type="entry name" value="PH"/>
    <property type="match status" value="1"/>
</dbReference>
<dbReference type="InterPro" id="IPR002404">
    <property type="entry name" value="IRS_PTB"/>
</dbReference>
<evidence type="ECO:0000256" key="5">
    <source>
        <dbReference type="ARBA" id="ARBA00022723"/>
    </source>
</evidence>
<keyword evidence="7" id="KW-0863">Zinc-finger</keyword>
<dbReference type="Gene3D" id="2.30.29.30">
    <property type="entry name" value="Pleckstrin-homology domain (PH domain)/Phosphotyrosine-binding domain (PTB)"/>
    <property type="match status" value="2"/>
</dbReference>
<dbReference type="GO" id="GO:0005829">
    <property type="term" value="C:cytosol"/>
    <property type="evidence" value="ECO:0007669"/>
    <property type="project" value="TreeGrafter"/>
</dbReference>
<feature type="compositionally biased region" description="Polar residues" evidence="13">
    <location>
        <begin position="917"/>
        <end position="940"/>
    </location>
</feature>
<dbReference type="SMART" id="SM00310">
    <property type="entry name" value="PTBI"/>
    <property type="match status" value="1"/>
</dbReference>
<dbReference type="InterPro" id="IPR039011">
    <property type="entry name" value="IRS"/>
</dbReference>
<feature type="region of interest" description="Disordered" evidence="13">
    <location>
        <begin position="823"/>
        <end position="848"/>
    </location>
</feature>
<evidence type="ECO:0000313" key="17">
    <source>
        <dbReference type="Proteomes" id="UP000821837"/>
    </source>
</evidence>
<feature type="compositionally biased region" description="Polar residues" evidence="13">
    <location>
        <begin position="828"/>
        <end position="845"/>
    </location>
</feature>
<dbReference type="Gene3D" id="3.30.40.10">
    <property type="entry name" value="Zinc/RING finger domain, C3HC4 (zinc finger)"/>
    <property type="match status" value="1"/>
</dbReference>
<keyword evidence="17" id="KW-1185">Reference proteome</keyword>
<keyword evidence="4" id="KW-0341">Growth regulation</keyword>
<dbReference type="InterPro" id="IPR004181">
    <property type="entry name" value="Znf_MIZ"/>
</dbReference>
<comment type="subunit">
    <text evidence="1">Bindings to phosphatidylinositol 3-kinase and SHP2.</text>
</comment>
<keyword evidence="3" id="KW-0597">Phosphoprotein</keyword>
<feature type="region of interest" description="Disordered" evidence="13">
    <location>
        <begin position="570"/>
        <end position="594"/>
    </location>
</feature>
<dbReference type="GO" id="GO:0008270">
    <property type="term" value="F:zinc ion binding"/>
    <property type="evidence" value="ECO:0007669"/>
    <property type="project" value="UniProtKB-KW"/>
</dbReference>
<evidence type="ECO:0000256" key="3">
    <source>
        <dbReference type="ARBA" id="ARBA00022553"/>
    </source>
</evidence>
<keyword evidence="5" id="KW-0479">Metal-binding</keyword>
<dbReference type="PANTHER" id="PTHR10614:SF13">
    <property type="entry name" value="INSULIN RECEPTOR SUBSTRATE 1"/>
    <property type="match status" value="1"/>
</dbReference>
<feature type="compositionally biased region" description="Low complexity" evidence="13">
    <location>
        <begin position="474"/>
        <end position="486"/>
    </location>
</feature>
<keyword evidence="9" id="KW-0862">Zinc</keyword>
<dbReference type="PRINTS" id="PR00628">
    <property type="entry name" value="INSULINRSI"/>
</dbReference>
<sequence length="1239" mass="133601">MASFTPFDMAVDDLKRLNSYVVQGMDVIRGVAVDICSVGTGDSVNEDVEALKSYTEAVIKEEYDAASFVEAASHLKIQARQATEAGQQLDWKRELASAYEAAKQRQGNAANHMAYKDVLRITSRAEEGADDIIMTEDLGNTQWKDPITQKDIEVPVKNTKCGHIYDKSSISVYIKGTRHPSVTLVNFLWQVVEYGTRLTGAMSTKMKDTSRGSGVVSLAEQATDIQKTGYLRKLKTMKKKFFVMRKESEAGPARLECYDSEKKWKAGVLPKRTIALRSCFNINRRADAKQRHVLALYTRDDSYALVAENETELDAWLTELLRLQHGSSDLDGDARPKPIFEHVWQVNVKTKGLGSSRNITGPHRLCLTASALTLVKMHTDQENPEALEFPLMSIRRCGHSDCFFFMELGRSSVTGSGELWMQTEDTVIAQNMHETILGAMKTSRNKEELGPFTRPRSSSTSENSKPITHKRPAHAVATTTTHASTSCRDRCDSMPTSRSRNSSESHGESRVGSFDSTSSVLSAADETDGQAEYFNRYSHSLPMDIMAGPKEPTIKEEAAVDEYLMMSSPVGSSKSSHYSRPTTFGGSLGGHQQTNMSESNDYLKMSMSPASNVPEGNGDGYIPMSPVGSMSLSSSLEKTAVPSSSVDTGYLSMEPQGAVATSGCTTVRPVSHASCSSPTVVHAGFPTTILSVPPSEYMDMAPLSSSLPKSVGESCTDFSGSWCSAHSLQDVPSSASPLSASLEGFHLDKVKSYFSPSEDDSEAFIKPVRAYSIGSRQQVKKTSFTGHLDQSRIRAYSVGSQVAPTAMRRRMKKDTDTDINAMQRLEGQKSSSVPTLQEDASSQQAPRALNYNEDLMEINYDRSDLGQGGSSTPVADKSSALPPTSTKQPEAPEAIRKLSTASTPSTTKTFDDYMVMTTGSESGVGGNSYQHPLTSPTGSEQPERKVSVPSSGRQRKEDLGKENHPGGRSSSYTGMVRRSSTTQQALREDNAVPVSSPPPSNGPNQCRTENEYVTTEMTKKGVAFLGTSNGTVSKGKPGSSYHVGVLPMTTASLRPASPESQQLGEYVNLDLSKTMKWTQSVKMPVSSGGDTTPTASSANGSSSWGSVPKLPAEGSASFTRVAPLAVAESSYVQLRGLADPPPAAAAPQQIPPEANYENISLKGGTATVEAPAERVLNYASLDLAPPSGEDGAPGAVQRSPRAPAATGMDPATEEGPTFSYAEIDFTKSEGLRNVSGYRS</sequence>
<dbReference type="InterPro" id="IPR011993">
    <property type="entry name" value="PH-like_dom_sf"/>
</dbReference>
<feature type="region of interest" description="Disordered" evidence="13">
    <location>
        <begin position="440"/>
        <end position="527"/>
    </location>
</feature>
<evidence type="ECO:0000256" key="6">
    <source>
        <dbReference type="ARBA" id="ARBA00022737"/>
    </source>
</evidence>
<dbReference type="VEuPathDB" id="VectorBase:RSAN_048308"/>
<feature type="compositionally biased region" description="Polar residues" evidence="13">
    <location>
        <begin position="899"/>
        <end position="908"/>
    </location>
</feature>
<dbReference type="GO" id="GO:0005158">
    <property type="term" value="F:insulin receptor binding"/>
    <property type="evidence" value="ECO:0007669"/>
    <property type="project" value="InterPro"/>
</dbReference>
<evidence type="ECO:0000256" key="10">
    <source>
        <dbReference type="ARBA" id="ARBA00022943"/>
    </source>
</evidence>
<feature type="region of interest" description="Disordered" evidence="13">
    <location>
        <begin position="1183"/>
        <end position="1223"/>
    </location>
</feature>
<reference evidence="16" key="2">
    <citation type="submission" date="2021-09" db="EMBL/GenBank/DDBJ databases">
        <authorList>
            <person name="Jia N."/>
            <person name="Wang J."/>
            <person name="Shi W."/>
            <person name="Du L."/>
            <person name="Sun Y."/>
            <person name="Zhan W."/>
            <person name="Jiang J."/>
            <person name="Wang Q."/>
            <person name="Zhang B."/>
            <person name="Ji P."/>
            <person name="Sakyi L.B."/>
            <person name="Cui X."/>
            <person name="Yuan T."/>
            <person name="Jiang B."/>
            <person name="Yang W."/>
            <person name="Lam T.T.-Y."/>
            <person name="Chang Q."/>
            <person name="Ding S."/>
            <person name="Wang X."/>
            <person name="Zhu J."/>
            <person name="Ruan X."/>
            <person name="Zhao L."/>
            <person name="Wei J."/>
            <person name="Que T."/>
            <person name="Du C."/>
            <person name="Cheng J."/>
            <person name="Dai P."/>
            <person name="Han X."/>
            <person name="Huang E."/>
            <person name="Gao Y."/>
            <person name="Liu J."/>
            <person name="Shao H."/>
            <person name="Ye R."/>
            <person name="Li L."/>
            <person name="Wei W."/>
            <person name="Wang X."/>
            <person name="Wang C."/>
            <person name="Huo Q."/>
            <person name="Li W."/>
            <person name="Guo W."/>
            <person name="Chen H."/>
            <person name="Chen S."/>
            <person name="Zhou L."/>
            <person name="Zhou L."/>
            <person name="Ni X."/>
            <person name="Tian J."/>
            <person name="Zhou Y."/>
            <person name="Sheng Y."/>
            <person name="Liu T."/>
            <person name="Pan Y."/>
            <person name="Xia L."/>
            <person name="Li J."/>
            <person name="Zhao F."/>
            <person name="Cao W."/>
        </authorList>
    </citation>
    <scope>NUCLEOTIDE SEQUENCE</scope>
    <source>
        <strain evidence="16">Rsan-2018</strain>
        <tissue evidence="16">Larvae</tissue>
    </source>
</reference>
<feature type="domain" description="PH" evidence="14">
    <location>
        <begin position="224"/>
        <end position="325"/>
    </location>
</feature>
<feature type="region of interest" description="Disordered" evidence="13">
    <location>
        <begin position="1082"/>
        <end position="1107"/>
    </location>
</feature>
<protein>
    <recommendedName>
        <fullName evidence="2">Insulin receptor substrate 1</fullName>
    </recommendedName>
    <alternativeName>
        <fullName evidence="11">Protein chico</fullName>
    </alternativeName>
</protein>
<evidence type="ECO:0000256" key="12">
    <source>
        <dbReference type="ARBA" id="ARBA00046145"/>
    </source>
</evidence>
<comment type="function">
    <text evidence="12">Activates phosphatidylinositol 3-kinase when bound to the regulatory p85 subunit. May mediate the control of various cellular processes by insulin-like peptides. When phosphorylated by the insulin receptor binds specifically to various cellular proteins containing SH2 domains. Involved in control of cell proliferation, cell size, and body and organ growth throughout development. Also has a role in a signaling pathway controlling the physiological response required to endure periods of low nutrient conditions. Insulin/insulin-like growth factor (IGF) signaling pathway has a role in regulating aging and is necessary in the ovary for vitellogenic maturation.</text>
</comment>
<feature type="compositionally biased region" description="Polar residues" evidence="13">
    <location>
        <begin position="455"/>
        <end position="466"/>
    </location>
</feature>
<evidence type="ECO:0000256" key="1">
    <source>
        <dbReference type="ARBA" id="ARBA00011440"/>
    </source>
</evidence>
<proteinExistence type="predicted"/>
<organism evidence="16 17">
    <name type="scientific">Rhipicephalus sanguineus</name>
    <name type="common">Brown dog tick</name>
    <name type="synonym">Ixodes sanguineus</name>
    <dbReference type="NCBI Taxonomy" id="34632"/>
    <lineage>
        <taxon>Eukaryota</taxon>
        <taxon>Metazoa</taxon>
        <taxon>Ecdysozoa</taxon>
        <taxon>Arthropoda</taxon>
        <taxon>Chelicerata</taxon>
        <taxon>Arachnida</taxon>
        <taxon>Acari</taxon>
        <taxon>Parasitiformes</taxon>
        <taxon>Ixodida</taxon>
        <taxon>Ixodoidea</taxon>
        <taxon>Ixodidae</taxon>
        <taxon>Rhipicephalinae</taxon>
        <taxon>Rhipicephalus</taxon>
        <taxon>Rhipicephalus</taxon>
    </lineage>
</organism>
<evidence type="ECO:0000256" key="13">
    <source>
        <dbReference type="SAM" id="MobiDB-lite"/>
    </source>
</evidence>
<feature type="compositionally biased region" description="Polar residues" evidence="13">
    <location>
        <begin position="580"/>
        <end position="594"/>
    </location>
</feature>
<comment type="caution">
    <text evidence="16">The sequence shown here is derived from an EMBL/GenBank/DDBJ whole genome shotgun (WGS) entry which is preliminary data.</text>
</comment>
<dbReference type="Pfam" id="PF02174">
    <property type="entry name" value="IRS"/>
    <property type="match status" value="1"/>
</dbReference>
<dbReference type="PANTHER" id="PTHR10614">
    <property type="entry name" value="INSULIN RECEPTOR SUBSTRATE"/>
    <property type="match status" value="1"/>
</dbReference>
<gene>
    <name evidence="16" type="ORF">HPB52_018332</name>
</gene>
<dbReference type="GO" id="GO:0005886">
    <property type="term" value="C:plasma membrane"/>
    <property type="evidence" value="ECO:0007669"/>
    <property type="project" value="TreeGrafter"/>
</dbReference>
<evidence type="ECO:0000259" key="15">
    <source>
        <dbReference type="PROSITE" id="PS51064"/>
    </source>
</evidence>
<dbReference type="GO" id="GO:0008286">
    <property type="term" value="P:insulin receptor signaling pathway"/>
    <property type="evidence" value="ECO:0007669"/>
    <property type="project" value="InterPro"/>
</dbReference>
<accession>A0A9D4STL3</accession>
<evidence type="ECO:0000256" key="7">
    <source>
        <dbReference type="ARBA" id="ARBA00022771"/>
    </source>
</evidence>
<dbReference type="InterPro" id="IPR013083">
    <property type="entry name" value="Znf_RING/FYVE/PHD"/>
</dbReference>
<dbReference type="Pfam" id="PF11789">
    <property type="entry name" value="zf-Nse"/>
    <property type="match status" value="1"/>
</dbReference>
<dbReference type="AlphaFoldDB" id="A0A9D4STL3"/>